<comment type="caution">
    <text evidence="2">The sequence shown here is derived from an EMBL/GenBank/DDBJ whole genome shotgun (WGS) entry which is preliminary data.</text>
</comment>
<dbReference type="EMBL" id="CAWUPB010000994">
    <property type="protein sequence ID" value="CAK7336381.1"/>
    <property type="molecule type" value="Genomic_DNA"/>
</dbReference>
<sequence>MNRKRGEKERRKLKIGSSKSLDKYEKEMSIKDKQRCKESNKKKGQQGKDRRLKTVPDPTLLD</sequence>
<feature type="compositionally biased region" description="Basic and acidic residues" evidence="1">
    <location>
        <begin position="1"/>
        <end position="10"/>
    </location>
</feature>
<organism evidence="2 3">
    <name type="scientific">Dovyalis caffra</name>
    <dbReference type="NCBI Taxonomy" id="77055"/>
    <lineage>
        <taxon>Eukaryota</taxon>
        <taxon>Viridiplantae</taxon>
        <taxon>Streptophyta</taxon>
        <taxon>Embryophyta</taxon>
        <taxon>Tracheophyta</taxon>
        <taxon>Spermatophyta</taxon>
        <taxon>Magnoliopsida</taxon>
        <taxon>eudicotyledons</taxon>
        <taxon>Gunneridae</taxon>
        <taxon>Pentapetalae</taxon>
        <taxon>rosids</taxon>
        <taxon>fabids</taxon>
        <taxon>Malpighiales</taxon>
        <taxon>Salicaceae</taxon>
        <taxon>Flacourtieae</taxon>
        <taxon>Dovyalis</taxon>
    </lineage>
</organism>
<dbReference type="Proteomes" id="UP001314170">
    <property type="component" value="Unassembled WGS sequence"/>
</dbReference>
<proteinExistence type="predicted"/>
<keyword evidence="3" id="KW-1185">Reference proteome</keyword>
<name>A0AAV1RKV8_9ROSI</name>
<protein>
    <submittedName>
        <fullName evidence="2">Uncharacterized protein</fullName>
    </submittedName>
</protein>
<feature type="region of interest" description="Disordered" evidence="1">
    <location>
        <begin position="1"/>
        <end position="62"/>
    </location>
</feature>
<evidence type="ECO:0000313" key="2">
    <source>
        <dbReference type="EMBL" id="CAK7336381.1"/>
    </source>
</evidence>
<evidence type="ECO:0000256" key="1">
    <source>
        <dbReference type="SAM" id="MobiDB-lite"/>
    </source>
</evidence>
<dbReference type="AlphaFoldDB" id="A0AAV1RKV8"/>
<evidence type="ECO:0000313" key="3">
    <source>
        <dbReference type="Proteomes" id="UP001314170"/>
    </source>
</evidence>
<reference evidence="2 3" key="1">
    <citation type="submission" date="2024-01" db="EMBL/GenBank/DDBJ databases">
        <authorList>
            <person name="Waweru B."/>
        </authorList>
    </citation>
    <scope>NUCLEOTIDE SEQUENCE [LARGE SCALE GENOMIC DNA]</scope>
</reference>
<accession>A0AAV1RKV8</accession>
<gene>
    <name evidence="2" type="ORF">DCAF_LOCUS11389</name>
</gene>
<feature type="compositionally biased region" description="Basic and acidic residues" evidence="1">
    <location>
        <begin position="20"/>
        <end position="54"/>
    </location>
</feature>